<dbReference type="Proteomes" id="UP001498476">
    <property type="component" value="Unassembled WGS sequence"/>
</dbReference>
<gene>
    <name evidence="2" type="ORF">QQX98_008760</name>
</gene>
<evidence type="ECO:0000259" key="1">
    <source>
        <dbReference type="Pfam" id="PF06985"/>
    </source>
</evidence>
<comment type="caution">
    <text evidence="2">The sequence shown here is derived from an EMBL/GenBank/DDBJ whole genome shotgun (WGS) entry which is preliminary data.</text>
</comment>
<sequence length="680" mass="77005">MTKSTAGEPMKLEEDPASEQFELRLYDQRCEAGVVQRCNLCRNIARRRFPYTLTAEVGLFQASSQKCSVCAAVCNSLTGLQSSLQARWNSMDFRFNACSETPRFFASEVTPKDGTYQSTHFQIFTELSQPGSEPIIGAARSIAAESNSSQCFDLIRHWISECAQHSACAPPSCSARLPTRLLDLRAGDDGLIKLYETRGGETDLYIALSHCWGPKGLPTAAKTTNATKDDRKRGIRIEALPKSFRDAIAICHELGIQYLWIDSLCIIQEDKADWEKECSRMRDVYRNSYLTISVARSRDSSEGCFSTRPSKHLSTKVGSIKHQDQAYDVMARESVNHYQIAASDSYSSDFPLFSRAWTFQERVLPQRVVHYGETELIWECNTVCDCECAASREILAAWDWQKSTKVIFAEMMSQPRHGPQFRRSWATLMRRFSLMQLSFDADRLPSLSGLVQELECSDTGRYLAGLWERELPWMIGWMSMGQDTCRPSSTPNPPSWSWTSVENVWVSWNYSTDLSSHGEWTTMWPNGRDLTEHNDAFRIVQCTVKSKDYTPLGKHDAFGRVSSGTLLVSGRLVPAVLREDFFCERNIIQQRFNPDARGESGIYIAGRPVYCLMIGAMSTESSKYPGLVTVSSLILRLREGDGEGKRTYQRIGLMSQNNHFAWKETPAWWEDAKSVIVEIT</sequence>
<accession>A0ABR1GUA2</accession>
<dbReference type="Pfam" id="PF06985">
    <property type="entry name" value="HET"/>
    <property type="match status" value="1"/>
</dbReference>
<evidence type="ECO:0000313" key="2">
    <source>
        <dbReference type="EMBL" id="KAK7409056.1"/>
    </source>
</evidence>
<dbReference type="PANTHER" id="PTHR33112">
    <property type="entry name" value="DOMAIN PROTEIN, PUTATIVE-RELATED"/>
    <property type="match status" value="1"/>
</dbReference>
<reference evidence="2 3" key="1">
    <citation type="journal article" date="2025" name="Microbiol. Resour. Announc.">
        <title>Draft genome sequences for Neonectria magnoliae and Neonectria punicea, canker pathogens of Liriodendron tulipifera and Acer saccharum in West Virginia.</title>
        <authorList>
            <person name="Petronek H.M."/>
            <person name="Kasson M.T."/>
            <person name="Metheny A.M."/>
            <person name="Stauder C.M."/>
            <person name="Lovett B."/>
            <person name="Lynch S.C."/>
            <person name="Garnas J.R."/>
            <person name="Kasson L.R."/>
            <person name="Stajich J.E."/>
        </authorList>
    </citation>
    <scope>NUCLEOTIDE SEQUENCE [LARGE SCALE GENOMIC DNA]</scope>
    <source>
        <strain evidence="2 3">NRRL 64653</strain>
    </source>
</reference>
<evidence type="ECO:0000313" key="3">
    <source>
        <dbReference type="Proteomes" id="UP001498476"/>
    </source>
</evidence>
<dbReference type="PANTHER" id="PTHR33112:SF16">
    <property type="entry name" value="HETEROKARYON INCOMPATIBILITY DOMAIN-CONTAINING PROTEIN"/>
    <property type="match status" value="1"/>
</dbReference>
<dbReference type="EMBL" id="JAZAVJ010000164">
    <property type="protein sequence ID" value="KAK7409056.1"/>
    <property type="molecule type" value="Genomic_DNA"/>
</dbReference>
<organism evidence="2 3">
    <name type="scientific">Neonectria punicea</name>
    <dbReference type="NCBI Taxonomy" id="979145"/>
    <lineage>
        <taxon>Eukaryota</taxon>
        <taxon>Fungi</taxon>
        <taxon>Dikarya</taxon>
        <taxon>Ascomycota</taxon>
        <taxon>Pezizomycotina</taxon>
        <taxon>Sordariomycetes</taxon>
        <taxon>Hypocreomycetidae</taxon>
        <taxon>Hypocreales</taxon>
        <taxon>Nectriaceae</taxon>
        <taxon>Neonectria</taxon>
    </lineage>
</organism>
<feature type="domain" description="Heterokaryon incompatibility" evidence="1">
    <location>
        <begin position="205"/>
        <end position="361"/>
    </location>
</feature>
<name>A0ABR1GUA2_9HYPO</name>
<protein>
    <recommendedName>
        <fullName evidence="1">Heterokaryon incompatibility domain-containing protein</fullName>
    </recommendedName>
</protein>
<dbReference type="InterPro" id="IPR010730">
    <property type="entry name" value="HET"/>
</dbReference>
<keyword evidence="3" id="KW-1185">Reference proteome</keyword>
<proteinExistence type="predicted"/>